<reference evidence="1 2" key="1">
    <citation type="submission" date="2015-02" db="EMBL/GenBank/DDBJ databases">
        <title>Draft genome sequences of ten Microbacterium spp. with emphasis on heavy metal contaminated environments.</title>
        <authorList>
            <person name="Corretto E."/>
        </authorList>
    </citation>
    <scope>NUCLEOTIDE SEQUENCE [LARGE SCALE GENOMIC DNA]</scope>
    <source>
        <strain evidence="1 2">DSM 23848</strain>
    </source>
</reference>
<dbReference type="AlphaFoldDB" id="A0A0F0KRT9"/>
<protein>
    <submittedName>
        <fullName evidence="1">Uncharacterized protein</fullName>
    </submittedName>
</protein>
<organism evidence="1 2">
    <name type="scientific">Microbacterium azadirachtae</name>
    <dbReference type="NCBI Taxonomy" id="582680"/>
    <lineage>
        <taxon>Bacteria</taxon>
        <taxon>Bacillati</taxon>
        <taxon>Actinomycetota</taxon>
        <taxon>Actinomycetes</taxon>
        <taxon>Micrococcales</taxon>
        <taxon>Microbacteriaceae</taxon>
        <taxon>Microbacterium</taxon>
    </lineage>
</organism>
<gene>
    <name evidence="1" type="ORF">RL72_02212</name>
</gene>
<dbReference type="Proteomes" id="UP000033448">
    <property type="component" value="Unassembled WGS sequence"/>
</dbReference>
<sequence length="41" mass="4052">MFVILAALLVGAIVLIAVLVANGAWPLSAADALIPAVAPLL</sequence>
<proteinExistence type="predicted"/>
<evidence type="ECO:0000313" key="1">
    <source>
        <dbReference type="EMBL" id="KJL22820.1"/>
    </source>
</evidence>
<dbReference type="RefSeq" id="WP_282955663.1">
    <property type="nucleotide sequence ID" value="NZ_JYIT01000078.1"/>
</dbReference>
<dbReference type="EMBL" id="JYIT01000078">
    <property type="protein sequence ID" value="KJL22820.1"/>
    <property type="molecule type" value="Genomic_DNA"/>
</dbReference>
<name>A0A0F0KRT9_9MICO</name>
<keyword evidence="2" id="KW-1185">Reference proteome</keyword>
<evidence type="ECO:0000313" key="2">
    <source>
        <dbReference type="Proteomes" id="UP000033448"/>
    </source>
</evidence>
<accession>A0A0F0KRT9</accession>
<comment type="caution">
    <text evidence="1">The sequence shown here is derived from an EMBL/GenBank/DDBJ whole genome shotgun (WGS) entry which is preliminary data.</text>
</comment>